<evidence type="ECO:0000313" key="4">
    <source>
        <dbReference type="Proteomes" id="UP000237966"/>
    </source>
</evidence>
<proteinExistence type="predicted"/>
<sequence>MAFDPHADDSRLRETHDPHDRQLRRREGTALTAVLLVLLVACGAVLFVILLVELTGIAACSGNVGSCDFTLLGVTTWIIPSVVGVFIVLTLISLITGRKSSRSSWWIPGLGIVTSLVAFVIASALVSLAIHV</sequence>
<dbReference type="Proteomes" id="UP000237966">
    <property type="component" value="Unassembled WGS sequence"/>
</dbReference>
<protein>
    <submittedName>
        <fullName evidence="3">Uncharacterized protein</fullName>
    </submittedName>
</protein>
<feature type="transmembrane region" description="Helical" evidence="2">
    <location>
        <begin position="72"/>
        <end position="95"/>
    </location>
</feature>
<dbReference type="EMBL" id="PSWU01000013">
    <property type="protein sequence ID" value="PPI13890.1"/>
    <property type="molecule type" value="Genomic_DNA"/>
</dbReference>
<evidence type="ECO:0000256" key="2">
    <source>
        <dbReference type="SAM" id="Phobius"/>
    </source>
</evidence>
<gene>
    <name evidence="3" type="ORF">C5C51_09300</name>
</gene>
<accession>A0A2S5Y572</accession>
<feature type="transmembrane region" description="Helical" evidence="2">
    <location>
        <begin position="30"/>
        <end position="52"/>
    </location>
</feature>
<evidence type="ECO:0000313" key="3">
    <source>
        <dbReference type="EMBL" id="PPI13890.1"/>
    </source>
</evidence>
<feature type="region of interest" description="Disordered" evidence="1">
    <location>
        <begin position="1"/>
        <end position="21"/>
    </location>
</feature>
<keyword evidence="2" id="KW-0812">Transmembrane</keyword>
<dbReference type="AlphaFoldDB" id="A0A2S5Y572"/>
<organism evidence="3 4">
    <name type="scientific">Rathayibacter toxicus</name>
    <dbReference type="NCBI Taxonomy" id="145458"/>
    <lineage>
        <taxon>Bacteria</taxon>
        <taxon>Bacillati</taxon>
        <taxon>Actinomycetota</taxon>
        <taxon>Actinomycetes</taxon>
        <taxon>Micrococcales</taxon>
        <taxon>Microbacteriaceae</taxon>
        <taxon>Rathayibacter</taxon>
    </lineage>
</organism>
<keyword evidence="2" id="KW-0472">Membrane</keyword>
<keyword evidence="2" id="KW-1133">Transmembrane helix</keyword>
<reference evidence="3 4" key="1">
    <citation type="submission" date="2018-02" db="EMBL/GenBank/DDBJ databases">
        <title>Bacteriophage NCPPB3778 and a type I-E CRISPR drive the evolution of the US Biological Select Agent, Rathayibacter toxicus.</title>
        <authorList>
            <person name="Davis E.W.II."/>
            <person name="Tabima J.F."/>
            <person name="Weisberg A.J."/>
            <person name="Lopes L.D."/>
            <person name="Wiseman M.S."/>
            <person name="Wiseman M.S."/>
            <person name="Pupko T."/>
            <person name="Belcher M.S."/>
            <person name="Sechler A.J."/>
            <person name="Tancos M.A."/>
            <person name="Schroeder B.K."/>
            <person name="Murray T.D."/>
            <person name="Luster D.G."/>
            <person name="Schneider W.L."/>
            <person name="Rogers E."/>
            <person name="Andreote F.D."/>
            <person name="Grunwald N.J."/>
            <person name="Putnam M.L."/>
            <person name="Chang J.H."/>
        </authorList>
    </citation>
    <scope>NUCLEOTIDE SEQUENCE [LARGE SCALE GENOMIC DNA]</scope>
    <source>
        <strain evidence="3 4">FH99</strain>
    </source>
</reference>
<dbReference type="RefSeq" id="WP_027691841.1">
    <property type="nucleotide sequence ID" value="NZ_CP037977.1"/>
</dbReference>
<name>A0A2S5Y572_9MICO</name>
<evidence type="ECO:0000256" key="1">
    <source>
        <dbReference type="SAM" id="MobiDB-lite"/>
    </source>
</evidence>
<feature type="transmembrane region" description="Helical" evidence="2">
    <location>
        <begin position="107"/>
        <end position="130"/>
    </location>
</feature>
<comment type="caution">
    <text evidence="3">The sequence shown here is derived from an EMBL/GenBank/DDBJ whole genome shotgun (WGS) entry which is preliminary data.</text>
</comment>